<keyword evidence="2" id="KW-1185">Reference proteome</keyword>
<dbReference type="InterPro" id="IPR000048">
    <property type="entry name" value="IQ_motif_EF-hand-BS"/>
</dbReference>
<evidence type="ECO:0000313" key="3">
    <source>
        <dbReference type="RefSeq" id="XP_032817115.1"/>
    </source>
</evidence>
<feature type="region of interest" description="Disordered" evidence="1">
    <location>
        <begin position="234"/>
        <end position="261"/>
    </location>
</feature>
<name>A0AAJ7X0T8_PETMA</name>
<feature type="compositionally biased region" description="Polar residues" evidence="1">
    <location>
        <begin position="34"/>
        <end position="45"/>
    </location>
</feature>
<sequence length="261" mass="29978">MATLWELIVAEFVESKEALSTNGSPRLAGDSMQDLDSSPLTPYTDRSTEAPASLPGSPPTPIDPKTCSPREYLEHFIFPVLLPGLAELLSQARLHRCFERKKTKFFPRDFLAEWLYNKNPARCQEQPTKVLEIPFVKEWLRDHPRPPLPLSLLLTEEQAAIIIQAFYRGYLVRREPEVQELRQWQRELREESRDIRLRVADFWASREPSGTTGVHHVGQEWTFAFTRSFSSPRATKVLKPRMNSTPESPSTSSAHRRSTPP</sequence>
<evidence type="ECO:0000256" key="1">
    <source>
        <dbReference type="SAM" id="MobiDB-lite"/>
    </source>
</evidence>
<dbReference type="PANTHER" id="PTHR34927">
    <property type="entry name" value="IQ DOMAIN-CONTAINING PROTEIN K"/>
    <property type="match status" value="1"/>
</dbReference>
<dbReference type="PROSITE" id="PS50096">
    <property type="entry name" value="IQ"/>
    <property type="match status" value="1"/>
</dbReference>
<dbReference type="KEGG" id="pmrn:116946225"/>
<dbReference type="CDD" id="cd23767">
    <property type="entry name" value="IQCD"/>
    <property type="match status" value="1"/>
</dbReference>
<dbReference type="RefSeq" id="XP_032817115.1">
    <property type="nucleotide sequence ID" value="XM_032961224.1"/>
</dbReference>
<protein>
    <submittedName>
        <fullName evidence="3">IQ domain-containing protein K isoform X1</fullName>
    </submittedName>
</protein>
<evidence type="ECO:0000313" key="2">
    <source>
        <dbReference type="Proteomes" id="UP001318040"/>
    </source>
</evidence>
<feature type="region of interest" description="Disordered" evidence="1">
    <location>
        <begin position="20"/>
        <end position="65"/>
    </location>
</feature>
<dbReference type="PANTHER" id="PTHR34927:SF1">
    <property type="entry name" value="IQ DOMAIN-CONTAINING PROTEIN K"/>
    <property type="match status" value="1"/>
</dbReference>
<gene>
    <name evidence="3" type="primary">IQCK</name>
</gene>
<dbReference type="CDD" id="cd22969">
    <property type="entry name" value="DD_IQCK"/>
    <property type="match status" value="1"/>
</dbReference>
<dbReference type="Gene3D" id="1.20.5.190">
    <property type="match status" value="1"/>
</dbReference>
<feature type="compositionally biased region" description="Polar residues" evidence="1">
    <location>
        <begin position="242"/>
        <end position="253"/>
    </location>
</feature>
<dbReference type="Proteomes" id="UP001318040">
    <property type="component" value="Chromosome 26"/>
</dbReference>
<accession>A0AAJ7X0T8</accession>
<dbReference type="CTD" id="124152"/>
<dbReference type="SMART" id="SM00015">
    <property type="entry name" value="IQ"/>
    <property type="match status" value="1"/>
</dbReference>
<dbReference type="InterPro" id="IPR043408">
    <property type="entry name" value="IQCK"/>
</dbReference>
<dbReference type="Pfam" id="PF00612">
    <property type="entry name" value="IQ"/>
    <property type="match status" value="1"/>
</dbReference>
<dbReference type="Gene3D" id="1.20.890.10">
    <property type="entry name" value="cAMP-dependent protein kinase regulatory subunit, dimerization-anchoring domain"/>
    <property type="match status" value="1"/>
</dbReference>
<reference evidence="3" key="1">
    <citation type="submission" date="2025-08" db="UniProtKB">
        <authorList>
            <consortium name="RefSeq"/>
        </authorList>
    </citation>
    <scope>IDENTIFICATION</scope>
    <source>
        <tissue evidence="3">Sperm</tissue>
    </source>
</reference>
<organism evidence="2 3">
    <name type="scientific">Petromyzon marinus</name>
    <name type="common">Sea lamprey</name>
    <dbReference type="NCBI Taxonomy" id="7757"/>
    <lineage>
        <taxon>Eukaryota</taxon>
        <taxon>Metazoa</taxon>
        <taxon>Chordata</taxon>
        <taxon>Craniata</taxon>
        <taxon>Vertebrata</taxon>
        <taxon>Cyclostomata</taxon>
        <taxon>Hyperoartia</taxon>
        <taxon>Petromyzontiformes</taxon>
        <taxon>Petromyzontidae</taxon>
        <taxon>Petromyzon</taxon>
    </lineage>
</organism>
<proteinExistence type="predicted"/>
<dbReference type="AlphaFoldDB" id="A0AAJ7X0T8"/>